<feature type="compositionally biased region" description="Pro residues" evidence="4">
    <location>
        <begin position="316"/>
        <end position="333"/>
    </location>
</feature>
<dbReference type="FunFam" id="1.20.920.10:FF:000002">
    <property type="entry name" value="Bromodomain-containing protein 4"/>
    <property type="match status" value="1"/>
</dbReference>
<evidence type="ECO:0000256" key="2">
    <source>
        <dbReference type="ARBA" id="ARBA00023117"/>
    </source>
</evidence>
<keyword evidence="2 3" id="KW-0103">Bromodomain</keyword>
<feature type="compositionally biased region" description="Polar residues" evidence="4">
    <location>
        <begin position="266"/>
        <end position="276"/>
    </location>
</feature>
<dbReference type="InterPro" id="IPR043509">
    <property type="entry name" value="Bromo_Brdt_II"/>
</dbReference>
<evidence type="ECO:0000259" key="6">
    <source>
        <dbReference type="PROSITE" id="PS51525"/>
    </source>
</evidence>
<feature type="region of interest" description="Disordered" evidence="4">
    <location>
        <begin position="187"/>
        <end position="206"/>
    </location>
</feature>
<feature type="compositionally biased region" description="Polar residues" evidence="4">
    <location>
        <begin position="232"/>
        <end position="244"/>
    </location>
</feature>
<feature type="compositionally biased region" description="Gly residues" evidence="4">
    <location>
        <begin position="212"/>
        <end position="221"/>
    </location>
</feature>
<dbReference type="Gene3D" id="1.20.920.10">
    <property type="entry name" value="Bromodomain-like"/>
    <property type="match status" value="2"/>
</dbReference>
<dbReference type="InterPro" id="IPR038336">
    <property type="entry name" value="NET_sf"/>
</dbReference>
<feature type="compositionally biased region" description="Polar residues" evidence="4">
    <location>
        <begin position="286"/>
        <end position="297"/>
    </location>
</feature>
<accession>A0A2A3END7</accession>
<feature type="compositionally biased region" description="Basic residues" evidence="4">
    <location>
        <begin position="675"/>
        <end position="690"/>
    </location>
</feature>
<feature type="compositionally biased region" description="Basic and acidic residues" evidence="4">
    <location>
        <begin position="787"/>
        <end position="805"/>
    </location>
</feature>
<feature type="compositionally biased region" description="Low complexity" evidence="4">
    <location>
        <begin position="222"/>
        <end position="231"/>
    </location>
</feature>
<feature type="region of interest" description="Disordered" evidence="4">
    <location>
        <begin position="778"/>
        <end position="867"/>
    </location>
</feature>
<feature type="compositionally biased region" description="Low complexity" evidence="4">
    <location>
        <begin position="33"/>
        <end position="45"/>
    </location>
</feature>
<dbReference type="PRINTS" id="PR00503">
    <property type="entry name" value="BROMODOMAIN"/>
</dbReference>
<dbReference type="STRING" id="94128.A0A2A3END7"/>
<feature type="domain" description="NET" evidence="6">
    <location>
        <begin position="701"/>
        <end position="783"/>
    </location>
</feature>
<dbReference type="OrthoDB" id="21449at2759"/>
<feature type="region of interest" description="Disordered" evidence="4">
    <location>
        <begin position="639"/>
        <end position="709"/>
    </location>
</feature>
<dbReference type="Gene3D" id="1.20.1270.220">
    <property type="match status" value="1"/>
</dbReference>
<feature type="region of interest" description="Disordered" evidence="4">
    <location>
        <begin position="33"/>
        <end position="74"/>
    </location>
</feature>
<feature type="region of interest" description="Disordered" evidence="4">
    <location>
        <begin position="499"/>
        <end position="529"/>
    </location>
</feature>
<feature type="domain" description="Bromo" evidence="5">
    <location>
        <begin position="93"/>
        <end position="165"/>
    </location>
</feature>
<evidence type="ECO:0000313" key="8">
    <source>
        <dbReference type="Proteomes" id="UP000242457"/>
    </source>
</evidence>
<dbReference type="PANTHER" id="PTHR22880:SF225">
    <property type="entry name" value="BROMODOMAIN-CONTAINING PROTEIN BET-1-RELATED"/>
    <property type="match status" value="1"/>
</dbReference>
<dbReference type="Proteomes" id="UP000242457">
    <property type="component" value="Unassembled WGS sequence"/>
</dbReference>
<evidence type="ECO:0000256" key="3">
    <source>
        <dbReference type="PROSITE-ProRule" id="PRU00035"/>
    </source>
</evidence>
<dbReference type="FunFam" id="1.20.1270.220:FF:000001">
    <property type="entry name" value="bromodomain-containing protein 2 isoform X1"/>
    <property type="match status" value="1"/>
</dbReference>
<dbReference type="SUPFAM" id="SSF47370">
    <property type="entry name" value="Bromodomain"/>
    <property type="match status" value="2"/>
</dbReference>
<gene>
    <name evidence="7" type="ORF">APICC_04627</name>
</gene>
<dbReference type="FunFam" id="1.20.920.10:FF:000003">
    <property type="entry name" value="Bromodomain-containing protein 2"/>
    <property type="match status" value="1"/>
</dbReference>
<evidence type="ECO:0000259" key="5">
    <source>
        <dbReference type="PROSITE" id="PS50014"/>
    </source>
</evidence>
<dbReference type="EMBL" id="KZ288204">
    <property type="protein sequence ID" value="PBC33248.1"/>
    <property type="molecule type" value="Genomic_DNA"/>
</dbReference>
<dbReference type="GO" id="GO:0000785">
    <property type="term" value="C:chromatin"/>
    <property type="evidence" value="ECO:0007669"/>
    <property type="project" value="TreeGrafter"/>
</dbReference>
<dbReference type="AlphaFoldDB" id="A0A2A3END7"/>
<dbReference type="InterPro" id="IPR027353">
    <property type="entry name" value="NET_dom"/>
</dbReference>
<dbReference type="GO" id="GO:0006355">
    <property type="term" value="P:regulation of DNA-templated transcription"/>
    <property type="evidence" value="ECO:0007669"/>
    <property type="project" value="TreeGrafter"/>
</dbReference>
<dbReference type="InterPro" id="IPR001487">
    <property type="entry name" value="Bromodomain"/>
</dbReference>
<evidence type="ECO:0000256" key="4">
    <source>
        <dbReference type="SAM" id="MobiDB-lite"/>
    </source>
</evidence>
<dbReference type="CDD" id="cd05497">
    <property type="entry name" value="Bromo_Brdt_I_like"/>
    <property type="match status" value="1"/>
</dbReference>
<reference evidence="7 8" key="1">
    <citation type="submission" date="2014-07" db="EMBL/GenBank/DDBJ databases">
        <title>Genomic and transcriptomic analysis on Apis cerana provide comprehensive insights into honey bee biology.</title>
        <authorList>
            <person name="Diao Q."/>
            <person name="Sun L."/>
            <person name="Zheng H."/>
            <person name="Zheng H."/>
            <person name="Xu S."/>
            <person name="Wang S."/>
            <person name="Zeng Z."/>
            <person name="Hu F."/>
            <person name="Su S."/>
            <person name="Wu J."/>
        </authorList>
    </citation>
    <scope>NUCLEOTIDE SEQUENCE [LARGE SCALE GENOMIC DNA]</scope>
    <source>
        <tissue evidence="7">Pupae without intestine</tissue>
    </source>
</reference>
<feature type="region of interest" description="Disordered" evidence="4">
    <location>
        <begin position="212"/>
        <end position="244"/>
    </location>
</feature>
<dbReference type="InterPro" id="IPR036427">
    <property type="entry name" value="Bromodomain-like_sf"/>
</dbReference>
<feature type="compositionally biased region" description="Basic and acidic residues" evidence="4">
    <location>
        <begin position="545"/>
        <end position="555"/>
    </location>
</feature>
<protein>
    <submittedName>
        <fullName evidence="7">Bromodomain-containing protein</fullName>
    </submittedName>
</protein>
<dbReference type="Pfam" id="PF17035">
    <property type="entry name" value="BET"/>
    <property type="match status" value="1"/>
</dbReference>
<dbReference type="CDD" id="cd05498">
    <property type="entry name" value="Bromo_Brdt_II_like"/>
    <property type="match status" value="1"/>
</dbReference>
<evidence type="ECO:0000313" key="7">
    <source>
        <dbReference type="EMBL" id="PBC33248.1"/>
    </source>
</evidence>
<dbReference type="PROSITE" id="PS00633">
    <property type="entry name" value="BROMODOMAIN_1"/>
    <property type="match status" value="2"/>
</dbReference>
<dbReference type="PROSITE" id="PS51525">
    <property type="entry name" value="NET"/>
    <property type="match status" value="1"/>
</dbReference>
<feature type="region of interest" description="Disordered" evidence="4">
    <location>
        <begin position="545"/>
        <end position="579"/>
    </location>
</feature>
<dbReference type="InterPro" id="IPR043508">
    <property type="entry name" value="Bromo_Brdt_I"/>
</dbReference>
<dbReference type="GO" id="GO:0006338">
    <property type="term" value="P:chromatin remodeling"/>
    <property type="evidence" value="ECO:0007669"/>
    <property type="project" value="TreeGrafter"/>
</dbReference>
<feature type="compositionally biased region" description="Low complexity" evidence="4">
    <location>
        <begin position="842"/>
        <end position="865"/>
    </location>
</feature>
<dbReference type="PANTHER" id="PTHR22880">
    <property type="entry name" value="FALZ-RELATED BROMODOMAIN-CONTAINING PROTEINS"/>
    <property type="match status" value="1"/>
</dbReference>
<dbReference type="InterPro" id="IPR018359">
    <property type="entry name" value="Bromodomain_CS"/>
</dbReference>
<feature type="region of interest" description="Disordered" evidence="4">
    <location>
        <begin position="262"/>
        <end position="357"/>
    </location>
</feature>
<proteinExistence type="predicted"/>
<feature type="domain" description="Bromo" evidence="5">
    <location>
        <begin position="404"/>
        <end position="476"/>
    </location>
</feature>
<name>A0A2A3END7_APICC</name>
<dbReference type="SMART" id="SM00297">
    <property type="entry name" value="BROMO"/>
    <property type="match status" value="2"/>
</dbReference>
<dbReference type="Pfam" id="PF00439">
    <property type="entry name" value="Bromodomain"/>
    <property type="match status" value="2"/>
</dbReference>
<evidence type="ECO:0000256" key="1">
    <source>
        <dbReference type="ARBA" id="ARBA00022737"/>
    </source>
</evidence>
<dbReference type="InterPro" id="IPR050935">
    <property type="entry name" value="Bromo_chromatin_reader"/>
</dbReference>
<feature type="compositionally biased region" description="Low complexity" evidence="4">
    <location>
        <begin position="506"/>
        <end position="518"/>
    </location>
</feature>
<keyword evidence="1" id="KW-0677">Repeat</keyword>
<organism evidence="7 8">
    <name type="scientific">Apis cerana cerana</name>
    <name type="common">Oriental honeybee</name>
    <dbReference type="NCBI Taxonomy" id="94128"/>
    <lineage>
        <taxon>Eukaryota</taxon>
        <taxon>Metazoa</taxon>
        <taxon>Ecdysozoa</taxon>
        <taxon>Arthropoda</taxon>
        <taxon>Hexapoda</taxon>
        <taxon>Insecta</taxon>
        <taxon>Pterygota</taxon>
        <taxon>Neoptera</taxon>
        <taxon>Endopterygota</taxon>
        <taxon>Hymenoptera</taxon>
        <taxon>Apocrita</taxon>
        <taxon>Aculeata</taxon>
        <taxon>Apoidea</taxon>
        <taxon>Anthophila</taxon>
        <taxon>Apidae</taxon>
        <taxon>Apis</taxon>
    </lineage>
</organism>
<dbReference type="PROSITE" id="PS50014">
    <property type="entry name" value="BROMODOMAIN_2"/>
    <property type="match status" value="2"/>
</dbReference>
<dbReference type="GO" id="GO:0005634">
    <property type="term" value="C:nucleus"/>
    <property type="evidence" value="ECO:0007669"/>
    <property type="project" value="TreeGrafter"/>
</dbReference>
<sequence>MDRQVVFEEQRNRTILYVAEECVAIVGAAITSAPGKTSTTPATPAKEPPPRDEPPVEPVNGVVQPPVVPPPNRPGRVTNQLQFLQKGVLKPVWKHQFAWPFQQPVDAKKLNLPDYHKIIKQPMDLGTIKKRLENTYYWSGKECIQDFNTMFTNCYVYNKPGEDVVVMAQALEKLFLTKVAQMPKEEVELEPPVPKGPKGKKAGKVGAPVGGVAGAAGGTGRGRPSSGAAAVTSSVPNSLTPSATSAGTTGVIPMPPLGTQAPASVPGSTNTTTIAPPSSMGVSPMATHNSLPQQVVPPTSGYHAQPAMDPQAASAVPPPPQVPTAPTVMPPSQPAKLKKGVKRKADTTTPTANSFEPLYKLDPKNAKIPTRRESGRQIKKPTRQAEDGLVPFHQPNMPLMGAMAQQGYAWPFYKPVDAELLGLHDYHDIIKKPMDLGTVKTKMDNREYKTAQEFASDVRLIFTNCYKYNPPDHDVVAMARKLQDVFEMRYAKIPDEPMGSIVVKGSSSSASSSGSESSSESDDSDEERTQKLVALQQELKAMQEQMRKLVEESGKKKSKKKKPDKTKSRPMGNKSSSLVASHTGAMKELMKPSGGIPSVSDSVGASIASVAMGGDLKMPGGMGGDLHHPAIAVGPNKTHATGSMGHHLPTAANAKTKGGKGRGPGKAATTNTTNKRPKANSRSAGTKKKNASSQPPPITFDSEDEDNAKPMSYDEKRQLSLDINKLPGDKLGRVVHIIQSREPSLRDSNPDEIEIDFETLKPSTLRELESYVASCLRKKPHKKVSGKSKDEQMAEKKQELEKRLQDVTGQLGNVKKTAKKEDSSKSVDVVGTGGASGPSRLSASSSSSSDSDSSSSSLSSSSSDSSDSEAGLFAIVYLGNENFSPNISQHSLSSNLFDRAQISIHIYAQRYYKDNILINF</sequence>
<keyword evidence="8" id="KW-1185">Reference proteome</keyword>